<dbReference type="Gene3D" id="2.40.70.10">
    <property type="entry name" value="Acid Proteases"/>
    <property type="match status" value="1"/>
</dbReference>
<sequence length="546" mass="61671">MSAKISLLTKEIEALKLKGNRCVNAVYREDPMEACRICQGDRPYHKCMNFDTSHTTSSSSRPPLEDVLYTFIQKQGEQHQRFEIMFTRIDEEIRDTKSQVARLTEALSKTERGKLPSQTQSNPNNQTAKVVNTDKFKEVKSITILRSGKEIGNSAPKANEKSNETSAENDESGKTKSNDIEKCPFPAPFLQALKLPNNLDVTSEILEHLYQVKVNLPLLHLIKQMPLYAKVIKDLCTIKRKHHVKKTAFLTEQVSVIIQHKVPPKYKDPSCPTISCTIGDYNIERALLDLGASVNLLPFSVYLQLRLGELKPTFVTLQLADRSVRKPRGVVEDVLVKVKNFYYPVDFIILDIEPILHPSANIPIILGRPFLATTTALINYRNGRMKITFDSMTAELNIFNVNPQQLMLKEEQVVKAEKPPRSKKKSLLAYPDTPKLKLKPPPRDLPCASIEPHATSIVEVPLKMGVDKEVEKAVEKTKFFERHKTKRKALQDTRLSKKLLNNSKGVALHVARMKSARGSNYSLEPEEATIPLEDPIQGDDFSVSTL</sequence>
<accession>A0A2N9GYY0</accession>
<feature type="compositionally biased region" description="Polar residues" evidence="1">
    <location>
        <begin position="116"/>
        <end position="130"/>
    </location>
</feature>
<proteinExistence type="predicted"/>
<organism evidence="2">
    <name type="scientific">Fagus sylvatica</name>
    <name type="common">Beechnut</name>
    <dbReference type="NCBI Taxonomy" id="28930"/>
    <lineage>
        <taxon>Eukaryota</taxon>
        <taxon>Viridiplantae</taxon>
        <taxon>Streptophyta</taxon>
        <taxon>Embryophyta</taxon>
        <taxon>Tracheophyta</taxon>
        <taxon>Spermatophyta</taxon>
        <taxon>Magnoliopsida</taxon>
        <taxon>eudicotyledons</taxon>
        <taxon>Gunneridae</taxon>
        <taxon>Pentapetalae</taxon>
        <taxon>rosids</taxon>
        <taxon>fabids</taxon>
        <taxon>Fagales</taxon>
        <taxon>Fagaceae</taxon>
        <taxon>Fagus</taxon>
    </lineage>
</organism>
<reference evidence="2" key="1">
    <citation type="submission" date="2018-02" db="EMBL/GenBank/DDBJ databases">
        <authorList>
            <person name="Cohen D.B."/>
            <person name="Kent A.D."/>
        </authorList>
    </citation>
    <scope>NUCLEOTIDE SEQUENCE</scope>
</reference>
<dbReference type="InterPro" id="IPR021109">
    <property type="entry name" value="Peptidase_aspartic_dom_sf"/>
</dbReference>
<name>A0A2N9GYY0_FAGSY</name>
<dbReference type="SUPFAM" id="SSF50630">
    <property type="entry name" value="Acid proteases"/>
    <property type="match status" value="1"/>
</dbReference>
<dbReference type="PANTHER" id="PTHR33067:SF32">
    <property type="entry name" value="ASPARTIC PEPTIDASE DDI1-TYPE DOMAIN-CONTAINING PROTEIN"/>
    <property type="match status" value="1"/>
</dbReference>
<evidence type="ECO:0000313" key="2">
    <source>
        <dbReference type="EMBL" id="SPD04845.1"/>
    </source>
</evidence>
<protein>
    <recommendedName>
        <fullName evidence="3">Aspartic peptidase DDI1-type domain-containing protein</fullName>
    </recommendedName>
</protein>
<dbReference type="EMBL" id="OIVN01002580">
    <property type="protein sequence ID" value="SPD04845.1"/>
    <property type="molecule type" value="Genomic_DNA"/>
</dbReference>
<evidence type="ECO:0008006" key="3">
    <source>
        <dbReference type="Google" id="ProtNLM"/>
    </source>
</evidence>
<feature type="region of interest" description="Disordered" evidence="1">
    <location>
        <begin position="107"/>
        <end position="132"/>
    </location>
</feature>
<evidence type="ECO:0000256" key="1">
    <source>
        <dbReference type="SAM" id="MobiDB-lite"/>
    </source>
</evidence>
<feature type="region of interest" description="Disordered" evidence="1">
    <location>
        <begin position="150"/>
        <end position="180"/>
    </location>
</feature>
<feature type="compositionally biased region" description="Basic and acidic residues" evidence="1">
    <location>
        <begin position="171"/>
        <end position="180"/>
    </location>
</feature>
<feature type="region of interest" description="Disordered" evidence="1">
    <location>
        <begin position="518"/>
        <end position="546"/>
    </location>
</feature>
<gene>
    <name evidence="2" type="ORF">FSB_LOCUS32727</name>
</gene>
<dbReference type="CDD" id="cd00303">
    <property type="entry name" value="retropepsin_like"/>
    <property type="match status" value="1"/>
</dbReference>
<dbReference type="PANTHER" id="PTHR33067">
    <property type="entry name" value="RNA-DIRECTED DNA POLYMERASE-RELATED"/>
    <property type="match status" value="1"/>
</dbReference>
<dbReference type="AlphaFoldDB" id="A0A2N9GYY0"/>